<comment type="similarity">
    <text evidence="1">Belongs to the ATP-dependent AMP-binding enzyme family.</text>
</comment>
<dbReference type="Gene3D" id="3.40.50.12780">
    <property type="entry name" value="N-terminal domain of ligase-like"/>
    <property type="match status" value="1"/>
</dbReference>
<dbReference type="Gene3D" id="3.30.300.30">
    <property type="match status" value="1"/>
</dbReference>
<dbReference type="InterPro" id="IPR025110">
    <property type="entry name" value="AMP-bd_C"/>
</dbReference>
<evidence type="ECO:0000256" key="1">
    <source>
        <dbReference type="ARBA" id="ARBA00006432"/>
    </source>
</evidence>
<keyword evidence="2 7" id="KW-0436">Ligase</keyword>
<gene>
    <name evidence="7" type="ORF">RradSPS_0709</name>
    <name evidence="8" type="ORF">SIL72_05105</name>
</gene>
<organism evidence="7 9">
    <name type="scientific">Rubrobacter radiotolerans</name>
    <name type="common">Arthrobacter radiotolerans</name>
    <dbReference type="NCBI Taxonomy" id="42256"/>
    <lineage>
        <taxon>Bacteria</taxon>
        <taxon>Bacillati</taxon>
        <taxon>Actinomycetota</taxon>
        <taxon>Rubrobacteria</taxon>
        <taxon>Rubrobacterales</taxon>
        <taxon>Rubrobacteraceae</taxon>
        <taxon>Rubrobacter</taxon>
    </lineage>
</organism>
<name>A0A023X0J1_RUBRA</name>
<dbReference type="InterPro" id="IPR045851">
    <property type="entry name" value="AMP-bd_C_sf"/>
</dbReference>
<reference evidence="8" key="2">
    <citation type="submission" date="2023-11" db="EMBL/GenBank/DDBJ databases">
        <title>MicrobeMod: A computational toolkit for identifying prokaryotic methylation and restriction-modification with nanopore sequencing.</title>
        <authorList>
            <person name="Crits-Christoph A."/>
            <person name="Kang S.C."/>
            <person name="Lee H."/>
            <person name="Ostrov N."/>
        </authorList>
    </citation>
    <scope>NUCLEOTIDE SEQUENCE</scope>
    <source>
        <strain evidence="8">ATCC 51242</strain>
    </source>
</reference>
<dbReference type="Proteomes" id="UP000025229">
    <property type="component" value="Chromosome"/>
</dbReference>
<dbReference type="GO" id="GO:0016405">
    <property type="term" value="F:CoA-ligase activity"/>
    <property type="evidence" value="ECO:0007669"/>
    <property type="project" value="TreeGrafter"/>
</dbReference>
<evidence type="ECO:0000256" key="3">
    <source>
        <dbReference type="ARBA" id="ARBA00022741"/>
    </source>
</evidence>
<dbReference type="InterPro" id="IPR000873">
    <property type="entry name" value="AMP-dep_synth/lig_dom"/>
</dbReference>
<dbReference type="InterPro" id="IPR020845">
    <property type="entry name" value="AMP-binding_CS"/>
</dbReference>
<feature type="domain" description="AMP-binding enzyme C-terminal" evidence="6">
    <location>
        <begin position="442"/>
        <end position="522"/>
    </location>
</feature>
<dbReference type="HOGENOM" id="CLU_000022_59_2_11"/>
<sequence length="543" mass="56969">MPWVGDHGTVEAGRATLHRLVFERAARMGDRPAMVDGPSGRVVSYATLASRVERVAAGLSERGFGVGDVLALWAPNMMQWAGVALGAMAAGGVVTGINPAYTERELAGQLAGSGASVLATVSPLVSAALSAASATGVREVIVLGEGGGDARAEAEGSGFISIADLISGDGHTPEADVPPDATALLPYSSGTTGLPKGVMLTHSNLVSSVRQVGSGLRMTQEDTTLAVAPFFHIMGFMVSLAVPLASGTTVVTMPRFDLPQFFELIERHRVTVLAVPPPVMALLARHPLADSHDLSSLEMIVSGGAPLGAELQRAVASRFPHAAVGQAWGMTETTVGATMPDRKRGTKPGSVGRVMPGTELRVVDPDTGRDLGANERGEIWVKGPQVMKGYLNRPDATAEILDEDGWLRTGDLGHVDEDGNVFVVDRIKDLIKVSAYQVAPAELEALLAEHPRVADAAVVGLPDERHGEVPIAAVVLREAEGGATGEADAGEIMAWVAERVAPHKRIRAVRFVDEIPRTPSGKLLRRLLVEQERQAARPAPEKG</sequence>
<dbReference type="EMBL" id="JAWXXX010000001">
    <property type="protein sequence ID" value="MDX5893404.1"/>
    <property type="molecule type" value="Genomic_DNA"/>
</dbReference>
<reference evidence="7 9" key="1">
    <citation type="submission" date="2014-03" db="EMBL/GenBank/DDBJ databases">
        <title>Complete genome sequence of the Radio-Resistant Rubrobacter radiotolerans RSPS-4.</title>
        <authorList>
            <person name="Egas C.C."/>
            <person name="Barroso C.C."/>
            <person name="Froufe H.J.C."/>
            <person name="Pacheco J.J."/>
            <person name="Albuquerque L.L."/>
            <person name="da Costa M.M.S."/>
        </authorList>
    </citation>
    <scope>NUCLEOTIDE SEQUENCE [LARGE SCALE GENOMIC DNA]</scope>
    <source>
        <strain evidence="7 9">RSPS-4</strain>
    </source>
</reference>
<dbReference type="FunFam" id="3.30.300.30:FF:000007">
    <property type="entry name" value="4-coumarate--CoA ligase 2"/>
    <property type="match status" value="1"/>
</dbReference>
<dbReference type="PANTHER" id="PTHR24096:SF149">
    <property type="entry name" value="AMP-BINDING DOMAIN-CONTAINING PROTEIN-RELATED"/>
    <property type="match status" value="1"/>
</dbReference>
<dbReference type="PATRIC" id="fig|42256.3.peg.720"/>
<proteinExistence type="inferred from homology"/>
<dbReference type="STRING" id="42256.RradSPS_0709"/>
<dbReference type="Proteomes" id="UP001281130">
    <property type="component" value="Unassembled WGS sequence"/>
</dbReference>
<feature type="domain" description="AMP-dependent synthetase/ligase" evidence="5">
    <location>
        <begin position="22"/>
        <end position="391"/>
    </location>
</feature>
<dbReference type="KEGG" id="rrd:RradSPS_0709"/>
<dbReference type="AlphaFoldDB" id="A0A023X0J1"/>
<evidence type="ECO:0000313" key="7">
    <source>
        <dbReference type="EMBL" id="AHY45992.1"/>
    </source>
</evidence>
<dbReference type="eggNOG" id="COG0318">
    <property type="taxonomic scope" value="Bacteria"/>
</dbReference>
<keyword evidence="4" id="KW-0067">ATP-binding</keyword>
<evidence type="ECO:0000259" key="5">
    <source>
        <dbReference type="Pfam" id="PF00501"/>
    </source>
</evidence>
<dbReference type="SUPFAM" id="SSF56801">
    <property type="entry name" value="Acetyl-CoA synthetase-like"/>
    <property type="match status" value="1"/>
</dbReference>
<dbReference type="OrthoDB" id="9803968at2"/>
<dbReference type="PANTHER" id="PTHR24096">
    <property type="entry name" value="LONG-CHAIN-FATTY-ACID--COA LIGASE"/>
    <property type="match status" value="1"/>
</dbReference>
<dbReference type="EMBL" id="CP007514">
    <property type="protein sequence ID" value="AHY45992.1"/>
    <property type="molecule type" value="Genomic_DNA"/>
</dbReference>
<dbReference type="Pfam" id="PF13193">
    <property type="entry name" value="AMP-binding_C"/>
    <property type="match status" value="1"/>
</dbReference>
<protein>
    <submittedName>
        <fullName evidence="8">AMP-binding protein</fullName>
    </submittedName>
    <submittedName>
        <fullName evidence="7">Acyl-CoA synthetases (AMP-forming)/AMP-acid ligases II</fullName>
    </submittedName>
</protein>
<evidence type="ECO:0000313" key="8">
    <source>
        <dbReference type="EMBL" id="MDX5893404.1"/>
    </source>
</evidence>
<dbReference type="GO" id="GO:0005524">
    <property type="term" value="F:ATP binding"/>
    <property type="evidence" value="ECO:0007669"/>
    <property type="project" value="UniProtKB-KW"/>
</dbReference>
<dbReference type="InterPro" id="IPR042099">
    <property type="entry name" value="ANL_N_sf"/>
</dbReference>
<dbReference type="Pfam" id="PF00501">
    <property type="entry name" value="AMP-binding"/>
    <property type="match status" value="1"/>
</dbReference>
<dbReference type="PROSITE" id="PS00455">
    <property type="entry name" value="AMP_BINDING"/>
    <property type="match status" value="1"/>
</dbReference>
<evidence type="ECO:0000313" key="9">
    <source>
        <dbReference type="Proteomes" id="UP000025229"/>
    </source>
</evidence>
<evidence type="ECO:0000259" key="6">
    <source>
        <dbReference type="Pfam" id="PF13193"/>
    </source>
</evidence>
<accession>A0A023X0J1</accession>
<keyword evidence="9" id="KW-1185">Reference proteome</keyword>
<evidence type="ECO:0000256" key="2">
    <source>
        <dbReference type="ARBA" id="ARBA00022598"/>
    </source>
</evidence>
<keyword evidence="3" id="KW-0547">Nucleotide-binding</keyword>
<dbReference type="RefSeq" id="WP_038680762.1">
    <property type="nucleotide sequence ID" value="NZ_CP007514.1"/>
</dbReference>
<evidence type="ECO:0000256" key="4">
    <source>
        <dbReference type="ARBA" id="ARBA00022840"/>
    </source>
</evidence>
<dbReference type="FunFam" id="3.40.50.12780:FF:000003">
    <property type="entry name" value="Long-chain-fatty-acid--CoA ligase FadD"/>
    <property type="match status" value="1"/>
</dbReference>